<evidence type="ECO:0000313" key="2">
    <source>
        <dbReference type="Proteomes" id="UP000735302"/>
    </source>
</evidence>
<organism evidence="1 2">
    <name type="scientific">Plakobranchus ocellatus</name>
    <dbReference type="NCBI Taxonomy" id="259542"/>
    <lineage>
        <taxon>Eukaryota</taxon>
        <taxon>Metazoa</taxon>
        <taxon>Spiralia</taxon>
        <taxon>Lophotrochozoa</taxon>
        <taxon>Mollusca</taxon>
        <taxon>Gastropoda</taxon>
        <taxon>Heterobranchia</taxon>
        <taxon>Euthyneura</taxon>
        <taxon>Panpulmonata</taxon>
        <taxon>Sacoglossa</taxon>
        <taxon>Placobranchoidea</taxon>
        <taxon>Plakobranchidae</taxon>
        <taxon>Plakobranchus</taxon>
    </lineage>
</organism>
<sequence>MFLRTNKSDSNIQAKLASRLENSTVFAVTALAIFDSIPDINKPIVNLLSSPVSTYITQYSQALGQGGGGGGGIMFNTVYYESKLPVIEASDEDRFQCCLYHIYLGVLQHVSLQLLFVPHCGDIEDSVLSEICSNSTAAAIPSPAQKRAT</sequence>
<evidence type="ECO:0000313" key="1">
    <source>
        <dbReference type="EMBL" id="GFO34924.1"/>
    </source>
</evidence>
<comment type="caution">
    <text evidence="1">The sequence shown here is derived from an EMBL/GenBank/DDBJ whole genome shotgun (WGS) entry which is preliminary data.</text>
</comment>
<name>A0AAV4CSQ9_9GAST</name>
<keyword evidence="2" id="KW-1185">Reference proteome</keyword>
<dbReference type="Proteomes" id="UP000735302">
    <property type="component" value="Unassembled WGS sequence"/>
</dbReference>
<protein>
    <submittedName>
        <fullName evidence="1">Uncharacterized protein</fullName>
    </submittedName>
</protein>
<accession>A0AAV4CSQ9</accession>
<reference evidence="1 2" key="1">
    <citation type="journal article" date="2021" name="Elife">
        <title>Chloroplast acquisition without the gene transfer in kleptoplastic sea slugs, Plakobranchus ocellatus.</title>
        <authorList>
            <person name="Maeda T."/>
            <person name="Takahashi S."/>
            <person name="Yoshida T."/>
            <person name="Shimamura S."/>
            <person name="Takaki Y."/>
            <person name="Nagai Y."/>
            <person name="Toyoda A."/>
            <person name="Suzuki Y."/>
            <person name="Arimoto A."/>
            <person name="Ishii H."/>
            <person name="Satoh N."/>
            <person name="Nishiyama T."/>
            <person name="Hasebe M."/>
            <person name="Maruyama T."/>
            <person name="Minagawa J."/>
            <person name="Obokata J."/>
            <person name="Shigenobu S."/>
        </authorList>
    </citation>
    <scope>NUCLEOTIDE SEQUENCE [LARGE SCALE GENOMIC DNA]</scope>
</reference>
<dbReference type="EMBL" id="BLXT01006948">
    <property type="protein sequence ID" value="GFO34924.1"/>
    <property type="molecule type" value="Genomic_DNA"/>
</dbReference>
<gene>
    <name evidence="1" type="ORF">PoB_006142900</name>
</gene>
<proteinExistence type="predicted"/>
<dbReference type="AlphaFoldDB" id="A0AAV4CSQ9"/>